<proteinExistence type="predicted"/>
<evidence type="ECO:0000313" key="1">
    <source>
        <dbReference type="EMBL" id="QHT10820.1"/>
    </source>
</evidence>
<dbReference type="Pfam" id="PF11913">
    <property type="entry name" value="DUF3431"/>
    <property type="match status" value="1"/>
</dbReference>
<dbReference type="InterPro" id="IPR021838">
    <property type="entry name" value="DUF3431"/>
</dbReference>
<dbReference type="PANTHER" id="PTHR37490:SF1">
    <property type="entry name" value="GLYCOSYLTRANSFERASE 2-LIKE DOMAIN-CONTAINING PROTEIN"/>
    <property type="match status" value="1"/>
</dbReference>
<reference evidence="1" key="1">
    <citation type="journal article" date="2020" name="Nature">
        <title>Giant virus diversity and host interactions through global metagenomics.</title>
        <authorList>
            <person name="Schulz F."/>
            <person name="Roux S."/>
            <person name="Paez-Espino D."/>
            <person name="Jungbluth S."/>
            <person name="Walsh D.A."/>
            <person name="Denef V.J."/>
            <person name="McMahon K.D."/>
            <person name="Konstantinidis K.T."/>
            <person name="Eloe-Fadrosh E.A."/>
            <person name="Kyrpides N.C."/>
            <person name="Woyke T."/>
        </authorList>
    </citation>
    <scope>NUCLEOTIDE SEQUENCE</scope>
    <source>
        <strain evidence="1">GVMAG-M-3300023174-111</strain>
    </source>
</reference>
<dbReference type="AlphaFoldDB" id="A0A6C0D3H3"/>
<dbReference type="EMBL" id="MN739530">
    <property type="protein sequence ID" value="QHT10820.1"/>
    <property type="molecule type" value="Genomic_DNA"/>
</dbReference>
<evidence type="ECO:0008006" key="2">
    <source>
        <dbReference type="Google" id="ProtNLM"/>
    </source>
</evidence>
<protein>
    <recommendedName>
        <fullName evidence="2">DUF3431 domain-containing protein</fullName>
    </recommendedName>
</protein>
<name>A0A6C0D3H3_9ZZZZ</name>
<sequence>MTLCIVVARYNENIEWTKQFQNVKIYNKGEPLEHGYNEFILNNVGREGHTYYKHICDNYDTLDDYTIFLQGNPFDHSPNIIDKLNEYIIDKELYFDFVSLCENIFYCNLNGCPNHPGLPLIEVYEKLFNERRENMEFTFGAGAQFIVSKQCILKRPREFYSKIVEMLQNDINPIEGFVIERFHHFIFQ</sequence>
<organism evidence="1">
    <name type="scientific">viral metagenome</name>
    <dbReference type="NCBI Taxonomy" id="1070528"/>
    <lineage>
        <taxon>unclassified sequences</taxon>
        <taxon>metagenomes</taxon>
        <taxon>organismal metagenomes</taxon>
    </lineage>
</organism>
<dbReference type="PANTHER" id="PTHR37490">
    <property type="entry name" value="EXPRESSED PROTEIN"/>
    <property type="match status" value="1"/>
</dbReference>
<accession>A0A6C0D3H3</accession>